<accession>A0A4Y2E705</accession>
<dbReference type="EMBL" id="BGPR01000528">
    <property type="protein sequence ID" value="GBM24952.1"/>
    <property type="molecule type" value="Genomic_DNA"/>
</dbReference>
<dbReference type="OrthoDB" id="6419587at2759"/>
<evidence type="ECO:0008006" key="3">
    <source>
        <dbReference type="Google" id="ProtNLM"/>
    </source>
</evidence>
<comment type="caution">
    <text evidence="1">The sequence shown here is derived from an EMBL/GenBank/DDBJ whole genome shotgun (WGS) entry which is preliminary data.</text>
</comment>
<dbReference type="AlphaFoldDB" id="A0A4Y2E705"/>
<dbReference type="Proteomes" id="UP000499080">
    <property type="component" value="Unassembled WGS sequence"/>
</dbReference>
<sequence length="108" mass="12354">MGIADSKYRLVLVHVGSYGKDCDSSVFKQTQLWKSIESSSKNLPDEKCLPGTESPKLPYFFVAYAAFALHKHLLRPYAGTHLTVKENLQLSIVPSKKVHRMRFRYPQQ</sequence>
<organism evidence="1 2">
    <name type="scientific">Araneus ventricosus</name>
    <name type="common">Orbweaver spider</name>
    <name type="synonym">Epeira ventricosa</name>
    <dbReference type="NCBI Taxonomy" id="182803"/>
    <lineage>
        <taxon>Eukaryota</taxon>
        <taxon>Metazoa</taxon>
        <taxon>Ecdysozoa</taxon>
        <taxon>Arthropoda</taxon>
        <taxon>Chelicerata</taxon>
        <taxon>Arachnida</taxon>
        <taxon>Araneae</taxon>
        <taxon>Araneomorphae</taxon>
        <taxon>Entelegynae</taxon>
        <taxon>Araneoidea</taxon>
        <taxon>Araneidae</taxon>
        <taxon>Araneus</taxon>
    </lineage>
</organism>
<name>A0A4Y2E705_ARAVE</name>
<evidence type="ECO:0000313" key="1">
    <source>
        <dbReference type="EMBL" id="GBM24952.1"/>
    </source>
</evidence>
<reference evidence="1 2" key="1">
    <citation type="journal article" date="2019" name="Sci. Rep.">
        <title>Orb-weaving spider Araneus ventricosus genome elucidates the spidroin gene catalogue.</title>
        <authorList>
            <person name="Kono N."/>
            <person name="Nakamura H."/>
            <person name="Ohtoshi R."/>
            <person name="Moran D.A.P."/>
            <person name="Shinohara A."/>
            <person name="Yoshida Y."/>
            <person name="Fujiwara M."/>
            <person name="Mori M."/>
            <person name="Tomita M."/>
            <person name="Arakawa K."/>
        </authorList>
    </citation>
    <scope>NUCLEOTIDE SEQUENCE [LARGE SCALE GENOMIC DNA]</scope>
</reference>
<evidence type="ECO:0000313" key="2">
    <source>
        <dbReference type="Proteomes" id="UP000499080"/>
    </source>
</evidence>
<keyword evidence="2" id="KW-1185">Reference proteome</keyword>
<gene>
    <name evidence="1" type="ORF">AVEN_23477_1</name>
</gene>
<protein>
    <recommendedName>
        <fullName evidence="3">DDE Tnp4 domain-containing protein</fullName>
    </recommendedName>
</protein>
<proteinExistence type="predicted"/>